<evidence type="ECO:0000313" key="2">
    <source>
        <dbReference type="Proteomes" id="UP000294535"/>
    </source>
</evidence>
<accession>A0A4R6TA36</accession>
<dbReference type="InterPro" id="IPR042099">
    <property type="entry name" value="ANL_N_sf"/>
</dbReference>
<dbReference type="OrthoDB" id="580775at2"/>
<dbReference type="Proteomes" id="UP000294535">
    <property type="component" value="Unassembled WGS sequence"/>
</dbReference>
<dbReference type="AlphaFoldDB" id="A0A4R6TA36"/>
<dbReference type="PANTHER" id="PTHR36932">
    <property type="entry name" value="CAPSULAR POLYSACCHARIDE BIOSYNTHESIS PROTEIN"/>
    <property type="match status" value="1"/>
</dbReference>
<keyword evidence="1" id="KW-0436">Ligase</keyword>
<dbReference type="EMBL" id="SNYF01000005">
    <property type="protein sequence ID" value="TDQ19616.1"/>
    <property type="molecule type" value="Genomic_DNA"/>
</dbReference>
<dbReference type="SUPFAM" id="SSF56801">
    <property type="entry name" value="Acetyl-CoA synthetase-like"/>
    <property type="match status" value="1"/>
</dbReference>
<protein>
    <submittedName>
        <fullName evidence="1">Phenylacetate-CoA ligase</fullName>
    </submittedName>
</protein>
<sequence length="438" mass="50563">MIRTNFFLEKVVLPLSDRFNHSPFYAKLLDWRRISVLDKDQLESLQKEKLTKMLSFVSQHSEFYSLQNIAKSRDPYHWLASFPVLKKGTFKENLNFFLTAPNDNQLTSIMSSGSSGPPSKVFFNKTELANNRAIQILWWEWAGYKFGNSLLQTGVNMKRSKEKKIKDFLLKTRYIDAMSHSEEEILKELAYLSKNPKDHFVAYASSLYLFAKVALEKNITGVKFKSVISLGEKLLPNFRDTIEKVFSCKVFDTYGASEGFLIASQCKAGKYHIMTPHLVLEVLDERGNEVNPGEMGRVILTGLDNFTTPLIRYEVGDLAVKSKDNTCTCGLQFPILDEIIGRQTEFILTPKGKYITVQNVVRVMKHFPEIEQFKVVQEEPDTVNIIYIPDPKVLKIREEEIQKMFEEVFNEPLKFKFQSVKVLPKAKTGKFQLIERKF</sequence>
<proteinExistence type="predicted"/>
<organism evidence="1 2">
    <name type="scientific">Algoriphagus boseongensis</name>
    <dbReference type="NCBI Taxonomy" id="1442587"/>
    <lineage>
        <taxon>Bacteria</taxon>
        <taxon>Pseudomonadati</taxon>
        <taxon>Bacteroidota</taxon>
        <taxon>Cytophagia</taxon>
        <taxon>Cytophagales</taxon>
        <taxon>Cyclobacteriaceae</taxon>
        <taxon>Algoriphagus</taxon>
    </lineage>
</organism>
<keyword evidence="2" id="KW-1185">Reference proteome</keyword>
<dbReference type="RefSeq" id="WP_133554086.1">
    <property type="nucleotide sequence ID" value="NZ_SNYF01000005.1"/>
</dbReference>
<reference evidence="1 2" key="1">
    <citation type="submission" date="2019-03" db="EMBL/GenBank/DDBJ databases">
        <title>Genomic Encyclopedia of Type Strains, Phase III (KMG-III): the genomes of soil and plant-associated and newly described type strains.</title>
        <authorList>
            <person name="Whitman W."/>
        </authorList>
    </citation>
    <scope>NUCLEOTIDE SEQUENCE [LARGE SCALE GENOMIC DNA]</scope>
    <source>
        <strain evidence="1 2">CECT 8446</strain>
    </source>
</reference>
<dbReference type="GO" id="GO:0016874">
    <property type="term" value="F:ligase activity"/>
    <property type="evidence" value="ECO:0007669"/>
    <property type="project" value="UniProtKB-KW"/>
</dbReference>
<dbReference type="PANTHER" id="PTHR36932:SF1">
    <property type="entry name" value="CAPSULAR POLYSACCHARIDE BIOSYNTHESIS PROTEIN"/>
    <property type="match status" value="1"/>
</dbReference>
<dbReference type="Gene3D" id="3.40.50.12780">
    <property type="entry name" value="N-terminal domain of ligase-like"/>
    <property type="match status" value="1"/>
</dbReference>
<comment type="caution">
    <text evidence="1">The sequence shown here is derived from an EMBL/GenBank/DDBJ whole genome shotgun (WGS) entry which is preliminary data.</text>
</comment>
<dbReference type="InterPro" id="IPR053158">
    <property type="entry name" value="CapK_Type1_Caps_Biosynth"/>
</dbReference>
<evidence type="ECO:0000313" key="1">
    <source>
        <dbReference type="EMBL" id="TDQ19616.1"/>
    </source>
</evidence>
<name>A0A4R6TA36_9BACT</name>
<gene>
    <name evidence="1" type="ORF">DFQ04_1440</name>
</gene>